<comment type="caution">
    <text evidence="1">The sequence shown here is derived from an EMBL/GenBank/DDBJ whole genome shotgun (WGS) entry which is preliminary data.</text>
</comment>
<protein>
    <submittedName>
        <fullName evidence="1">Polysaccharide deacetylase</fullName>
    </submittedName>
</protein>
<evidence type="ECO:0000313" key="1">
    <source>
        <dbReference type="EMBL" id="RHE89447.1"/>
    </source>
</evidence>
<accession>A0A3R6C6E7</accession>
<name>A0A3R6C6E7_9FIRM</name>
<dbReference type="Proteomes" id="UP000286271">
    <property type="component" value="Unassembled WGS sequence"/>
</dbReference>
<proteinExistence type="predicted"/>
<sequence>LFARHGRALTGVSPEHAQIVGSV</sequence>
<organism evidence="1 2">
    <name type="scientific">Roseburia inulinivorans</name>
    <dbReference type="NCBI Taxonomy" id="360807"/>
    <lineage>
        <taxon>Bacteria</taxon>
        <taxon>Bacillati</taxon>
        <taxon>Bacillota</taxon>
        <taxon>Clostridia</taxon>
        <taxon>Lachnospirales</taxon>
        <taxon>Lachnospiraceae</taxon>
        <taxon>Roseburia</taxon>
    </lineage>
</organism>
<dbReference type="AlphaFoldDB" id="A0A3R6C6E7"/>
<dbReference type="EMBL" id="QSKW01000067">
    <property type="protein sequence ID" value="RHE89447.1"/>
    <property type="molecule type" value="Genomic_DNA"/>
</dbReference>
<gene>
    <name evidence="1" type="ORF">DW707_18320</name>
</gene>
<reference evidence="1 2" key="1">
    <citation type="submission" date="2018-08" db="EMBL/GenBank/DDBJ databases">
        <title>A genome reference for cultivated species of the human gut microbiota.</title>
        <authorList>
            <person name="Zou Y."/>
            <person name="Xue W."/>
            <person name="Luo G."/>
        </authorList>
    </citation>
    <scope>NUCLEOTIDE SEQUENCE [LARGE SCALE GENOMIC DNA]</scope>
    <source>
        <strain evidence="1 2">AM27-11</strain>
    </source>
</reference>
<feature type="non-terminal residue" evidence="1">
    <location>
        <position position="1"/>
    </location>
</feature>
<evidence type="ECO:0000313" key="2">
    <source>
        <dbReference type="Proteomes" id="UP000286271"/>
    </source>
</evidence>